<keyword evidence="1" id="KW-0732">Signal</keyword>
<dbReference type="STRING" id="6412.T1FRW5"/>
<dbReference type="PROSITE" id="PS51233">
    <property type="entry name" value="VWFD"/>
    <property type="match status" value="1"/>
</dbReference>
<dbReference type="GO" id="GO:0009986">
    <property type="term" value="C:cell surface"/>
    <property type="evidence" value="ECO:0000318"/>
    <property type="project" value="GO_Central"/>
</dbReference>
<proteinExistence type="predicted"/>
<keyword evidence="2" id="KW-1015">Disulfide bond</keyword>
<dbReference type="InterPro" id="IPR000742">
    <property type="entry name" value="EGF"/>
</dbReference>
<dbReference type="AlphaFoldDB" id="T1FRW5"/>
<dbReference type="PROSITE" id="PS00022">
    <property type="entry name" value="EGF_1"/>
    <property type="match status" value="1"/>
</dbReference>
<dbReference type="Pfam" id="PF26129">
    <property type="entry name" value="Vwde"/>
    <property type="match status" value="1"/>
</dbReference>
<dbReference type="PANTHER" id="PTHR14949:SF54">
    <property type="entry name" value="VWFD DOMAIN-CONTAINING PROTEIN"/>
    <property type="match status" value="1"/>
</dbReference>
<dbReference type="PANTHER" id="PTHR14949">
    <property type="entry name" value="EGF-LIKE-DOMAIN, MULTIPLE 7, 8"/>
    <property type="match status" value="1"/>
</dbReference>
<evidence type="ECO:0000313" key="4">
    <source>
        <dbReference type="EMBL" id="ESO09889.1"/>
    </source>
</evidence>
<dbReference type="CTD" id="20211562"/>
<dbReference type="KEGG" id="hro:HELRODRAFT_190317"/>
<dbReference type="HOGENOM" id="CLU_268656_0_0_1"/>
<dbReference type="GO" id="GO:0005576">
    <property type="term" value="C:extracellular region"/>
    <property type="evidence" value="ECO:0000318"/>
    <property type="project" value="GO_Central"/>
</dbReference>
<dbReference type="PROSITE" id="PS01186">
    <property type="entry name" value="EGF_2"/>
    <property type="match status" value="1"/>
</dbReference>
<dbReference type="InterPro" id="IPR058727">
    <property type="entry name" value="Helical_Vwde"/>
</dbReference>
<gene>
    <name evidence="5" type="primary">20211562</name>
    <name evidence="4" type="ORF">HELRODRAFT_190317</name>
</gene>
<reference evidence="5" key="3">
    <citation type="submission" date="2015-06" db="UniProtKB">
        <authorList>
            <consortium name="EnsemblMetazoa"/>
        </authorList>
    </citation>
    <scope>IDENTIFICATION</scope>
</reference>
<dbReference type="EnsemblMetazoa" id="HelroT190317">
    <property type="protein sequence ID" value="HelroP190317"/>
    <property type="gene ID" value="HelroG190317"/>
</dbReference>
<protein>
    <recommendedName>
        <fullName evidence="3">VWFD domain-containing protein</fullName>
    </recommendedName>
</protein>
<dbReference type="InParanoid" id="T1FRW5"/>
<evidence type="ECO:0000256" key="2">
    <source>
        <dbReference type="ARBA" id="ARBA00023157"/>
    </source>
</evidence>
<dbReference type="OrthoDB" id="10021943at2759"/>
<dbReference type="GeneID" id="20211562"/>
<dbReference type="Proteomes" id="UP000015101">
    <property type="component" value="Unassembled WGS sequence"/>
</dbReference>
<dbReference type="InterPro" id="IPR050969">
    <property type="entry name" value="Dev_Signal_Modulators"/>
</dbReference>
<accession>T1FRW5</accession>
<dbReference type="RefSeq" id="XP_009011703.1">
    <property type="nucleotide sequence ID" value="XM_009013455.1"/>
</dbReference>
<dbReference type="OMA" id="NNEFTHR"/>
<dbReference type="CDD" id="cd00054">
    <property type="entry name" value="EGF_CA"/>
    <property type="match status" value="1"/>
</dbReference>
<feature type="domain" description="VWFD" evidence="3">
    <location>
        <begin position="436"/>
        <end position="635"/>
    </location>
</feature>
<reference evidence="6" key="1">
    <citation type="submission" date="2012-12" db="EMBL/GenBank/DDBJ databases">
        <authorList>
            <person name="Hellsten U."/>
            <person name="Grimwood J."/>
            <person name="Chapman J.A."/>
            <person name="Shapiro H."/>
            <person name="Aerts A."/>
            <person name="Otillar R.P."/>
            <person name="Terry A.Y."/>
            <person name="Boore J.L."/>
            <person name="Simakov O."/>
            <person name="Marletaz F."/>
            <person name="Cho S.-J."/>
            <person name="Edsinger-Gonzales E."/>
            <person name="Havlak P."/>
            <person name="Kuo D.-H."/>
            <person name="Larsson T."/>
            <person name="Lv J."/>
            <person name="Arendt D."/>
            <person name="Savage R."/>
            <person name="Osoegawa K."/>
            <person name="de Jong P."/>
            <person name="Lindberg D.R."/>
            <person name="Seaver E.C."/>
            <person name="Weisblat D.A."/>
            <person name="Putnam N.H."/>
            <person name="Grigoriev I.V."/>
            <person name="Rokhsar D.S."/>
        </authorList>
    </citation>
    <scope>NUCLEOTIDE SEQUENCE</scope>
</reference>
<dbReference type="EMBL" id="AMQM01002833">
    <property type="status" value="NOT_ANNOTATED_CDS"/>
    <property type="molecule type" value="Genomic_DNA"/>
</dbReference>
<evidence type="ECO:0000313" key="5">
    <source>
        <dbReference type="EnsemblMetazoa" id="HelroP190317"/>
    </source>
</evidence>
<keyword evidence="6" id="KW-1185">Reference proteome</keyword>
<reference evidence="4 6" key="2">
    <citation type="journal article" date="2013" name="Nature">
        <title>Insights into bilaterian evolution from three spiralian genomes.</title>
        <authorList>
            <person name="Simakov O."/>
            <person name="Marletaz F."/>
            <person name="Cho S.J."/>
            <person name="Edsinger-Gonzales E."/>
            <person name="Havlak P."/>
            <person name="Hellsten U."/>
            <person name="Kuo D.H."/>
            <person name="Larsson T."/>
            <person name="Lv J."/>
            <person name="Arendt D."/>
            <person name="Savage R."/>
            <person name="Osoegawa K."/>
            <person name="de Jong P."/>
            <person name="Grimwood J."/>
            <person name="Chapman J.A."/>
            <person name="Shapiro H."/>
            <person name="Aerts A."/>
            <person name="Otillar R.P."/>
            <person name="Terry A.Y."/>
            <person name="Boore J.L."/>
            <person name="Grigoriev I.V."/>
            <person name="Lindberg D.R."/>
            <person name="Seaver E.C."/>
            <person name="Weisblat D.A."/>
            <person name="Putnam N.H."/>
            <person name="Rokhsar D.S."/>
        </authorList>
    </citation>
    <scope>NUCLEOTIDE SEQUENCE</scope>
</reference>
<dbReference type="EMBL" id="KB095905">
    <property type="protein sequence ID" value="ESO09889.1"/>
    <property type="molecule type" value="Genomic_DNA"/>
</dbReference>
<dbReference type="GO" id="GO:0005102">
    <property type="term" value="F:signaling receptor binding"/>
    <property type="evidence" value="ECO:0000318"/>
    <property type="project" value="GO_Central"/>
</dbReference>
<evidence type="ECO:0000313" key="6">
    <source>
        <dbReference type="Proteomes" id="UP000015101"/>
    </source>
</evidence>
<dbReference type="Pfam" id="PF00094">
    <property type="entry name" value="VWD"/>
    <property type="match status" value="1"/>
</dbReference>
<sequence>MPCDASTFSRKKGDETFLTLSRDSPLNFIKRLYIATQVERRRDNIINSTLNALHDSKISPGAWYRFWSPGGYEIIDKCPPLFSCGTQYPIWLDGKHPDIDGTDAISYYVCQRRQHDCCASRWVTHILNCSGYYVYKLHQTSSHGYSAYCAVIPSYKCKMKKYVMFRANLKIFTGTENPCPPEMNSENGFTPGCTDNFPKLDGQVKLTMSQTDPSLTFFCDFRGRIDVRTVLVADWYVTSIDDNNTYHLPVWTDHMVERKRSVLKEEWIKKKLGSNVYCEIRSKWKTSTSKVLSRPIRSETLFAGIKLFNRIINVTESGGVGIIQLQSTIPVICLTNIDESNCKIIIEFAYNPQRGTYYYSEDEDEIVSGDCSITLTPKNWKQVHNISVKAVRDFMNDGNKKIYLNFRKIFTTVATDMWNEYQIPSVEIMVLDVHSALCSSYGDPHIQTFDKTVYDIFLEGEFLLYSNENLRTKVHIRTQRCFNAACNCAVAVAVDDDVIVIDKCNRKNKKIVKGSNFPDGWNTLHRHSLEQGNRFVDGLRVFEHDEGRRYTIHTPSGSFVDMHMVDEWININVFASSEDFNSSSGLCGIYDGNPRNDISLNTNDYTEIDEILSCGSNEKLCQFVESWRVPEEYSLFGKIVNFKWSQTSKVYQDELFCTCNLEKDQSVVVCDPKTAVMNSESDREMNNGKEINKNIHIRGRTRYARDTENVANNYNLDSYFDSEFIQDSNFHGKSLPILSLAQKKESQSYKMCENSIKNNAGLNCVSADDIKNLIETCYTDVQLSGSFDWKEASKLQTFKLCIDNIAKNSTLWIKNVTEQTSTNTTKTKVNKNLLKLCLQDCHNNGKCENRKCFCNEGFEGEYCNVNSSAVPQNLRTKKICDFETSNCNLLLVEGKTFMKSDKIICSFKNKTDSAWMNNVTAIFETFQTILCPSPYSNTVPLHIQLAVIIAEKHFFKQVDTIFVYDSKCLNCTIENDSYKCFQKGGTCYINQECYANGNLNPSNCCEICNPSESNSTFTARRYESTIVASADANILIKSCSNRSPMTFRLQDPPNCNKIYLDSQISDNCNSMLDIYYDENDIIVQLRECRVNPSICLFNLTLKDQCRGHELQKVNQYNFYWPGTGIKDECEGKYSQSEFVTTLNVKVTEIVYEPFQASHSQSNDGASFEILKMGNAEVSVDVKGIVTYQAPSTPGREQFRVIRYQNCVHQIKLVNVEIKENN</sequence>
<organism evidence="5 6">
    <name type="scientific">Helobdella robusta</name>
    <name type="common">Californian leech</name>
    <dbReference type="NCBI Taxonomy" id="6412"/>
    <lineage>
        <taxon>Eukaryota</taxon>
        <taxon>Metazoa</taxon>
        <taxon>Spiralia</taxon>
        <taxon>Lophotrochozoa</taxon>
        <taxon>Annelida</taxon>
        <taxon>Clitellata</taxon>
        <taxon>Hirudinea</taxon>
        <taxon>Rhynchobdellida</taxon>
        <taxon>Glossiphoniidae</taxon>
        <taxon>Helobdella</taxon>
    </lineage>
</organism>
<dbReference type="InterPro" id="IPR001846">
    <property type="entry name" value="VWF_type-D"/>
</dbReference>
<name>T1FRW5_HELRO</name>
<dbReference type="eggNOG" id="KOG1217">
    <property type="taxonomic scope" value="Eukaryota"/>
</dbReference>
<evidence type="ECO:0000256" key="1">
    <source>
        <dbReference type="ARBA" id="ARBA00022729"/>
    </source>
</evidence>
<dbReference type="Gene3D" id="2.10.25.10">
    <property type="entry name" value="Laminin"/>
    <property type="match status" value="1"/>
</dbReference>
<evidence type="ECO:0000259" key="3">
    <source>
        <dbReference type="PROSITE" id="PS51233"/>
    </source>
</evidence>